<organism evidence="1 2">
    <name type="scientific">Noviherbaspirillum pedocola</name>
    <dbReference type="NCBI Taxonomy" id="2801341"/>
    <lineage>
        <taxon>Bacteria</taxon>
        <taxon>Pseudomonadati</taxon>
        <taxon>Pseudomonadota</taxon>
        <taxon>Betaproteobacteria</taxon>
        <taxon>Burkholderiales</taxon>
        <taxon>Oxalobacteraceae</taxon>
        <taxon>Noviherbaspirillum</taxon>
    </lineage>
</organism>
<gene>
    <name evidence="1" type="ORF">JJB74_11500</name>
</gene>
<comment type="caution">
    <text evidence="1">The sequence shown here is derived from an EMBL/GenBank/DDBJ whole genome shotgun (WGS) entry which is preliminary data.</text>
</comment>
<dbReference type="Proteomes" id="UP000622890">
    <property type="component" value="Unassembled WGS sequence"/>
</dbReference>
<dbReference type="EMBL" id="JAEPBG010000004">
    <property type="protein sequence ID" value="MBK4735238.1"/>
    <property type="molecule type" value="Genomic_DNA"/>
</dbReference>
<protein>
    <submittedName>
        <fullName evidence="1">Uncharacterized protein</fullName>
    </submittedName>
</protein>
<sequence>MHRQTLKDEHFRVIGYIDTASDGKQTGKDARFHTVGYYDPRTNVTKDAHFHRVGYGNQLASLIACR</sequence>
<dbReference type="AlphaFoldDB" id="A0A934W780"/>
<name>A0A934W780_9BURK</name>
<accession>A0A934W780</accession>
<reference evidence="1" key="1">
    <citation type="submission" date="2021-01" db="EMBL/GenBank/DDBJ databases">
        <title>Genome sequence of strain Noviherbaspirillum sp. DKR-6.</title>
        <authorList>
            <person name="Chaudhary D.K."/>
        </authorList>
    </citation>
    <scope>NUCLEOTIDE SEQUENCE</scope>
    <source>
        <strain evidence="1">DKR-6</strain>
    </source>
</reference>
<evidence type="ECO:0000313" key="2">
    <source>
        <dbReference type="Proteomes" id="UP000622890"/>
    </source>
</evidence>
<evidence type="ECO:0000313" key="1">
    <source>
        <dbReference type="EMBL" id="MBK4735238.1"/>
    </source>
</evidence>
<dbReference type="RefSeq" id="WP_200592016.1">
    <property type="nucleotide sequence ID" value="NZ_JAEPBG010000004.1"/>
</dbReference>
<proteinExistence type="predicted"/>
<keyword evidence="2" id="KW-1185">Reference proteome</keyword>